<evidence type="ECO:0000256" key="1">
    <source>
        <dbReference type="ARBA" id="ARBA00010886"/>
    </source>
</evidence>
<dbReference type="Proteomes" id="UP000094444">
    <property type="component" value="Unassembled WGS sequence"/>
</dbReference>
<comment type="similarity">
    <text evidence="1">Belongs to the protein kinase superfamily. NEK Ser/Thr protein kinase family. NIMA subfamily.</text>
</comment>
<dbReference type="SUPFAM" id="SSF56112">
    <property type="entry name" value="Protein kinase-like (PK-like)"/>
    <property type="match status" value="1"/>
</dbReference>
<evidence type="ECO:0000313" key="10">
    <source>
        <dbReference type="EMBL" id="POS74532.1"/>
    </source>
</evidence>
<dbReference type="SUPFAM" id="SSF49879">
    <property type="entry name" value="SMAD/FHA domain"/>
    <property type="match status" value="1"/>
</dbReference>
<dbReference type="PANTHER" id="PTHR43671">
    <property type="entry name" value="SERINE/THREONINE-PROTEIN KINASE NEK"/>
    <property type="match status" value="1"/>
</dbReference>
<dbReference type="InterPro" id="IPR017441">
    <property type="entry name" value="Protein_kinase_ATP_BS"/>
</dbReference>
<dbReference type="InterPro" id="IPR000719">
    <property type="entry name" value="Prot_kinase_dom"/>
</dbReference>
<dbReference type="STRING" id="158607.A0A2P5HWA1"/>
<dbReference type="PROSITE" id="PS50011">
    <property type="entry name" value="PROTEIN_KINASE_DOM"/>
    <property type="match status" value="1"/>
</dbReference>
<dbReference type="SMART" id="SM00220">
    <property type="entry name" value="S_TKc"/>
    <property type="match status" value="1"/>
</dbReference>
<evidence type="ECO:0000259" key="9">
    <source>
        <dbReference type="PROSITE" id="PS50011"/>
    </source>
</evidence>
<dbReference type="Gene3D" id="1.10.510.10">
    <property type="entry name" value="Transferase(Phosphotransferase) domain 1"/>
    <property type="match status" value="1"/>
</dbReference>
<dbReference type="PROSITE" id="PS00107">
    <property type="entry name" value="PROTEIN_KINASE_ATP"/>
    <property type="match status" value="1"/>
</dbReference>
<dbReference type="InterPro" id="IPR008984">
    <property type="entry name" value="SMAD_FHA_dom_sf"/>
</dbReference>
<keyword evidence="6 7" id="KW-0067">ATP-binding</keyword>
<dbReference type="CDD" id="cd00060">
    <property type="entry name" value="FHA"/>
    <property type="match status" value="1"/>
</dbReference>
<reference evidence="10" key="1">
    <citation type="submission" date="2017-09" db="EMBL/GenBank/DDBJ databases">
        <title>Polyketide synthases of a Diaporthe helianthi virulent isolate.</title>
        <authorList>
            <person name="Baroncelli R."/>
        </authorList>
    </citation>
    <scope>NUCLEOTIDE SEQUENCE [LARGE SCALE GENOMIC DNA]</scope>
    <source>
        <strain evidence="10">7/96</strain>
    </source>
</reference>
<dbReference type="InterPro" id="IPR008271">
    <property type="entry name" value="Ser/Thr_kinase_AS"/>
</dbReference>
<evidence type="ECO:0000256" key="7">
    <source>
        <dbReference type="PROSITE-ProRule" id="PRU10141"/>
    </source>
</evidence>
<dbReference type="EMBL" id="MAVT02000614">
    <property type="protein sequence ID" value="POS74532.1"/>
    <property type="molecule type" value="Genomic_DNA"/>
</dbReference>
<dbReference type="AlphaFoldDB" id="A0A2P5HWA1"/>
<accession>A0A2P5HWA1</accession>
<evidence type="ECO:0000256" key="3">
    <source>
        <dbReference type="ARBA" id="ARBA00022679"/>
    </source>
</evidence>
<dbReference type="GO" id="GO:0005524">
    <property type="term" value="F:ATP binding"/>
    <property type="evidence" value="ECO:0007669"/>
    <property type="project" value="UniProtKB-UniRule"/>
</dbReference>
<evidence type="ECO:0000256" key="8">
    <source>
        <dbReference type="SAM" id="MobiDB-lite"/>
    </source>
</evidence>
<dbReference type="OrthoDB" id="10252171at2759"/>
<feature type="compositionally biased region" description="Basic residues" evidence="8">
    <location>
        <begin position="708"/>
        <end position="724"/>
    </location>
</feature>
<name>A0A2P5HWA1_DIAHE</name>
<evidence type="ECO:0000256" key="2">
    <source>
        <dbReference type="ARBA" id="ARBA00012513"/>
    </source>
</evidence>
<keyword evidence="11" id="KW-1185">Reference proteome</keyword>
<dbReference type="Pfam" id="PF00069">
    <property type="entry name" value="Pkinase"/>
    <property type="match status" value="1"/>
</dbReference>
<dbReference type="EC" id="2.7.11.1" evidence="2"/>
<organism evidence="10 11">
    <name type="scientific">Diaporthe helianthi</name>
    <dbReference type="NCBI Taxonomy" id="158607"/>
    <lineage>
        <taxon>Eukaryota</taxon>
        <taxon>Fungi</taxon>
        <taxon>Dikarya</taxon>
        <taxon>Ascomycota</taxon>
        <taxon>Pezizomycotina</taxon>
        <taxon>Sordariomycetes</taxon>
        <taxon>Sordariomycetidae</taxon>
        <taxon>Diaporthales</taxon>
        <taxon>Diaporthaceae</taxon>
        <taxon>Diaporthe</taxon>
    </lineage>
</organism>
<feature type="region of interest" description="Disordered" evidence="8">
    <location>
        <begin position="658"/>
        <end position="724"/>
    </location>
</feature>
<keyword evidence="4 7" id="KW-0547">Nucleotide-binding</keyword>
<dbReference type="PANTHER" id="PTHR43671:SF13">
    <property type="entry name" value="SERINE_THREONINE-PROTEIN KINASE NEK2"/>
    <property type="match status" value="1"/>
</dbReference>
<evidence type="ECO:0000313" key="11">
    <source>
        <dbReference type="Proteomes" id="UP000094444"/>
    </source>
</evidence>
<dbReference type="GO" id="GO:0004674">
    <property type="term" value="F:protein serine/threonine kinase activity"/>
    <property type="evidence" value="ECO:0007669"/>
    <property type="project" value="UniProtKB-EC"/>
</dbReference>
<keyword evidence="5" id="KW-0418">Kinase</keyword>
<sequence length="724" mass="79645">MDNIDLDDVVLFLLPHKGEGFEGAAFATSMPENKSRFVQARQNTAKPHSIPRHEREGTELPEEYGLLENTDCLVVRFSHGARTNIGVVGGCAGNADLTFQDIPGVSKFHLAFTFEDKTNMPIARDLGSTGGTKVTYNGEPGERLSDFDWPLVGPSIANGKHPILNITDFIQFKVIVPRRDFTSPDYIEKVKQFRVGTEDPENLFASLIIRSLQGTRLPTGQQTPSTGARSRQILYKEELGEGAFGVVTYVWNVTTREEYVVKSPLQKLMKTGQVNKNSWRKEAKIMGSISHEHIVAFRGATFHPYPQLEFEYIPGGSLDNYTDVSALDSAQILCQLSSALEYLHNKTPSIGHRDIKPANILVFDRTADGILVKFGDFGLSKAADTLKTCCGTALLAAPEIYLKMAKVKGAADDTYSVAVDIWSLGVLVASLVCGGLPEYEEKWTTDAFAWIRAVQSHVVEIYNARGGELLWLLIDSMLVEDPEERSSADYVHDEAQKILQSMSSIKPNDDRGDWDEGSATPKPSMSTAQPAVGSKDPEQASTFRFNIQPPWDGSRSIRETVEGPDESLTENRSHTTPTGSEEERGRLDAPSPDTQLGLVPEASRPFSPGSTVDELLWDHEGAEIASPTSNHANEAGELHTGERDEENGVSFLIQYEPGEEVQVDGTGAVDAPGGKGPMRKRTWPETSSPLSLTRPLTHPLSSVEQRRAVSKRSPAYKRSKREDE</sequence>
<dbReference type="PROSITE" id="PS00108">
    <property type="entry name" value="PROTEIN_KINASE_ST"/>
    <property type="match status" value="1"/>
</dbReference>
<evidence type="ECO:0000256" key="4">
    <source>
        <dbReference type="ARBA" id="ARBA00022741"/>
    </source>
</evidence>
<protein>
    <recommendedName>
        <fullName evidence="2">non-specific serine/threonine protein kinase</fullName>
        <ecNumber evidence="2">2.7.11.1</ecNumber>
    </recommendedName>
</protein>
<comment type="caution">
    <text evidence="10">The sequence shown here is derived from an EMBL/GenBank/DDBJ whole genome shotgun (WGS) entry which is preliminary data.</text>
</comment>
<feature type="region of interest" description="Disordered" evidence="8">
    <location>
        <begin position="501"/>
        <end position="645"/>
    </location>
</feature>
<dbReference type="InterPro" id="IPR050660">
    <property type="entry name" value="NEK_Ser/Thr_kinase"/>
</dbReference>
<dbReference type="InParanoid" id="A0A2P5HWA1"/>
<feature type="domain" description="Protein kinase" evidence="9">
    <location>
        <begin position="233"/>
        <end position="499"/>
    </location>
</feature>
<gene>
    <name evidence="10" type="ORF">DHEL01_v207082</name>
</gene>
<keyword evidence="3" id="KW-0808">Transferase</keyword>
<dbReference type="InterPro" id="IPR011009">
    <property type="entry name" value="Kinase-like_dom_sf"/>
</dbReference>
<evidence type="ECO:0000256" key="6">
    <source>
        <dbReference type="ARBA" id="ARBA00022840"/>
    </source>
</evidence>
<proteinExistence type="inferred from homology"/>
<feature type="binding site" evidence="7">
    <location>
        <position position="262"/>
    </location>
    <ligand>
        <name>ATP</name>
        <dbReference type="ChEBI" id="CHEBI:30616"/>
    </ligand>
</feature>
<evidence type="ECO:0000256" key="5">
    <source>
        <dbReference type="ARBA" id="ARBA00022777"/>
    </source>
</evidence>